<feature type="region of interest" description="Disordered" evidence="1">
    <location>
        <begin position="1446"/>
        <end position="1467"/>
    </location>
</feature>
<feature type="compositionally biased region" description="Low complexity" evidence="1">
    <location>
        <begin position="1448"/>
        <end position="1461"/>
    </location>
</feature>
<feature type="region of interest" description="Disordered" evidence="1">
    <location>
        <begin position="829"/>
        <end position="851"/>
    </location>
</feature>
<dbReference type="InterPro" id="IPR045107">
    <property type="entry name" value="SAC3/GANP/THP3"/>
</dbReference>
<dbReference type="RefSeq" id="XP_040760800.1">
    <property type="nucleotide sequence ID" value="XM_040909661.1"/>
</dbReference>
<dbReference type="EMBL" id="KV427647">
    <property type="protein sequence ID" value="KZT03060.1"/>
    <property type="molecule type" value="Genomic_DNA"/>
</dbReference>
<dbReference type="GO" id="GO:0070390">
    <property type="term" value="C:transcription export complex 2"/>
    <property type="evidence" value="ECO:0007669"/>
    <property type="project" value="TreeGrafter"/>
</dbReference>
<dbReference type="GeneID" id="63826690"/>
<proteinExistence type="predicted"/>
<feature type="region of interest" description="Disordered" evidence="1">
    <location>
        <begin position="990"/>
        <end position="1026"/>
    </location>
</feature>
<sequence>MTDNALANGRLPRANGTGGQGRIPFKSKKRIATAGHGSDAERGERSGHRRRSSGRSRSNGSASPHLVVPEAHHDGGASGTEDDRSAEEDAGAEESDHLDADADMVDSDSHEKRERGWRELVKAREDERKKAIAEGKMDDPKVPKRLEEAITMVGTCQDMCPRFERYRRERENNLDKWEVLPGTKRVDHGRAVKIYERAAGDKTLPSDLRPPAVLKKTLDYLFHDLIERGGFSQTYEFIRDRSRAVRNDFTMQHERGAIAIECHDRCARFHILAIHLERDNPAFSLQMEEQQLANTLQSLKEFYEDQRGKYQAPTELEMRVYGRLLHIRNQVERGEVIPEEITSNPIFQYTTDFRKRVQAVSVPITKTSPLVADSEAMKIFAKLDAVLTQQGNTVMIYLVACILERHFGPMAILNIEGLRGDLTIPEIIDGVSRPARVRAAPGLSVSSPSASVSNAQAISSESFTSNTPAFGAYTGDTLKPIASTSKVNPSGSMRFASAEDARAWSRSAVIPSWSESPAQNIPSSDTGGVSMPISTPTPAKSAFSNILSTSNAFNATSSVTPPATSAPAKSAFATLASTPNAFGISFATSSSGSVISNDTPKSAFAPPAVPPPLQPSVAISSSQSAPSTLSGSIVTTTAEYSLQPSRSAVFQSTSATATTAITATPAAAVTEPKSLNPAAPSFQHTRALPYPVKATPPPSSAPSPPVFPSASIETTPARSGPAVPPYPFKFPQPSAYAAPSGVFSTSASFIPPPAWSTPTQETQAEGSVTPRIVERRQTLWDIPSSVSPQSRVETPAEPISTPAERPLTVQRPELTPLAPPMLEKIQPVALPPTPTSRWFDSGSQRPSFLQGRKKSLQSFPTLQMPGTPSSAEILSPLQLNTPVTSKSFFSVTAESSTSQEPSTPSTSRVRATYLEGTVGESQMNGEVRPSPISKAAGEELKQKASLFRCRLLKRSLRRWKEKANDRLEAMGAFERSEIYKAKLHRERLSSSYSTGSIASRSNHEPNKRRRVSSIEPGRSRRPTGRIEGIHLWPFTDKDLAKRFKETQEEHERRWARGSFLRSIRQHVTVSSPGGQPSSEWRLWLSMNPVHDGTAIWLEHKFDVPASGTWDSEKTFSIPAIPNAHRSISRGSPGLIVFECTPLNDLQDDLEKKYRVLDDCSRLRDIIKNLPAAEHLRFTPTLVVLQWSAEKENEAAQDFVNMAKKKVNQGVLRDVSTFMIPSTTTDLDSKFQEYLGTVQFDLNDRHSVTIGWRDLVNNFTVPYAAAVADWLESCWVNQKLDGARYGEVVRIVKELQEEVARSILKVVGRASDNMAPASTDFDSAAALGKDQMLGPFLDQVMEEPVNIAEHTAGIHSTSRFLLPKARLEDAVEQLESILECRRESLFAVLAPPPPAPSPPVRQPSPGKRAAEEDDISERLMASISRKRMRADSFPGIDESVSAENAAFLSSPSPASTSSVGGSEKPRVTAAMLRSLARDVLKTHGGKRT</sequence>
<evidence type="ECO:0000313" key="3">
    <source>
        <dbReference type="EMBL" id="KZT03060.1"/>
    </source>
</evidence>
<keyword evidence="4" id="KW-1185">Reference proteome</keyword>
<dbReference type="Proteomes" id="UP000076871">
    <property type="component" value="Unassembled WGS sequence"/>
</dbReference>
<dbReference type="PANTHER" id="PTHR12436:SF3">
    <property type="entry name" value="GERMINAL-CENTER ASSOCIATED NUCLEAR PROTEIN"/>
    <property type="match status" value="1"/>
</dbReference>
<evidence type="ECO:0000259" key="2">
    <source>
        <dbReference type="Pfam" id="PF03399"/>
    </source>
</evidence>
<dbReference type="InterPro" id="IPR005062">
    <property type="entry name" value="SAC3/GANP/THP3_conserved"/>
</dbReference>
<feature type="compositionally biased region" description="Polar residues" evidence="1">
    <location>
        <begin position="990"/>
        <end position="1000"/>
    </location>
</feature>
<feature type="region of interest" description="Disordered" evidence="1">
    <location>
        <begin position="1388"/>
        <end position="1414"/>
    </location>
</feature>
<evidence type="ECO:0000313" key="4">
    <source>
        <dbReference type="Proteomes" id="UP000076871"/>
    </source>
</evidence>
<dbReference type="GO" id="GO:0005737">
    <property type="term" value="C:cytoplasm"/>
    <property type="evidence" value="ECO:0007669"/>
    <property type="project" value="TreeGrafter"/>
</dbReference>
<reference evidence="3 4" key="1">
    <citation type="journal article" date="2016" name="Mol. Biol. Evol.">
        <title>Comparative Genomics of Early-Diverging Mushroom-Forming Fungi Provides Insights into the Origins of Lignocellulose Decay Capabilities.</title>
        <authorList>
            <person name="Nagy L.G."/>
            <person name="Riley R."/>
            <person name="Tritt A."/>
            <person name="Adam C."/>
            <person name="Daum C."/>
            <person name="Floudas D."/>
            <person name="Sun H."/>
            <person name="Yadav J.S."/>
            <person name="Pangilinan J."/>
            <person name="Larsson K.H."/>
            <person name="Matsuura K."/>
            <person name="Barry K."/>
            <person name="Labutti K."/>
            <person name="Kuo R."/>
            <person name="Ohm R.A."/>
            <person name="Bhattacharya S.S."/>
            <person name="Shirouzu T."/>
            <person name="Yoshinaga Y."/>
            <person name="Martin F.M."/>
            <person name="Grigoriev I.V."/>
            <person name="Hibbett D.S."/>
        </authorList>
    </citation>
    <scope>NUCLEOTIDE SEQUENCE [LARGE SCALE GENOMIC DNA]</scope>
    <source>
        <strain evidence="3 4">93-53</strain>
    </source>
</reference>
<feature type="compositionally biased region" description="Acidic residues" evidence="1">
    <location>
        <begin position="84"/>
        <end position="93"/>
    </location>
</feature>
<dbReference type="STRING" id="1314785.A0A165CM70"/>
<gene>
    <name evidence="3" type="ORF">LAESUDRAFT_729568</name>
</gene>
<feature type="domain" description="SAC3/GANP/THP3 conserved" evidence="2">
    <location>
        <begin position="159"/>
        <end position="409"/>
    </location>
</feature>
<dbReference type="Pfam" id="PF03399">
    <property type="entry name" value="SAC3_GANP"/>
    <property type="match status" value="1"/>
</dbReference>
<organism evidence="3 4">
    <name type="scientific">Laetiporus sulphureus 93-53</name>
    <dbReference type="NCBI Taxonomy" id="1314785"/>
    <lineage>
        <taxon>Eukaryota</taxon>
        <taxon>Fungi</taxon>
        <taxon>Dikarya</taxon>
        <taxon>Basidiomycota</taxon>
        <taxon>Agaricomycotina</taxon>
        <taxon>Agaricomycetes</taxon>
        <taxon>Polyporales</taxon>
        <taxon>Laetiporus</taxon>
    </lineage>
</organism>
<protein>
    <recommendedName>
        <fullName evidence="2">SAC3/GANP/THP3 conserved domain-containing protein</fullName>
    </recommendedName>
</protein>
<feature type="compositionally biased region" description="Pro residues" evidence="1">
    <location>
        <begin position="1389"/>
        <end position="1401"/>
    </location>
</feature>
<dbReference type="GO" id="GO:0006406">
    <property type="term" value="P:mRNA export from nucleus"/>
    <property type="evidence" value="ECO:0007669"/>
    <property type="project" value="TreeGrafter"/>
</dbReference>
<name>A0A165CM70_9APHY</name>
<feature type="region of interest" description="Disordered" evidence="1">
    <location>
        <begin position="1"/>
        <end position="119"/>
    </location>
</feature>
<feature type="compositionally biased region" description="Pro residues" evidence="1">
    <location>
        <begin position="694"/>
        <end position="707"/>
    </location>
</feature>
<feature type="region of interest" description="Disordered" evidence="1">
    <location>
        <begin position="694"/>
        <end position="724"/>
    </location>
</feature>
<dbReference type="Gene3D" id="1.25.40.990">
    <property type="match status" value="1"/>
</dbReference>
<feature type="compositionally biased region" description="Polar residues" evidence="1">
    <location>
        <begin position="835"/>
        <end position="847"/>
    </location>
</feature>
<dbReference type="OrthoDB" id="264795at2759"/>
<evidence type="ECO:0000256" key="1">
    <source>
        <dbReference type="SAM" id="MobiDB-lite"/>
    </source>
</evidence>
<feature type="compositionally biased region" description="Basic and acidic residues" evidence="1">
    <location>
        <begin position="107"/>
        <end position="119"/>
    </location>
</feature>
<accession>A0A165CM70</accession>
<dbReference type="PANTHER" id="PTHR12436">
    <property type="entry name" value="80 KDA MCM3-ASSOCIATED PROTEIN"/>
    <property type="match status" value="1"/>
</dbReference>
<dbReference type="InParanoid" id="A0A165CM70"/>